<protein>
    <submittedName>
        <fullName evidence="1">Uncharacterized protein</fullName>
    </submittedName>
</protein>
<evidence type="ECO:0000313" key="2">
    <source>
        <dbReference type="Proteomes" id="UP000183371"/>
    </source>
</evidence>
<evidence type="ECO:0000313" key="1">
    <source>
        <dbReference type="EMBL" id="SFT83338.1"/>
    </source>
</evidence>
<dbReference type="EMBL" id="FPBD01000003">
    <property type="protein sequence ID" value="SFT83338.1"/>
    <property type="molecule type" value="Genomic_DNA"/>
</dbReference>
<proteinExistence type="predicted"/>
<keyword evidence="2" id="KW-1185">Reference proteome</keyword>
<dbReference type="Proteomes" id="UP000183371">
    <property type="component" value="Unassembled WGS sequence"/>
</dbReference>
<gene>
    <name evidence="1" type="ORF">SAMN05444141_103747</name>
</gene>
<accession>A0A1I7B879</accession>
<name>A0A1I7B879_9HYPH</name>
<dbReference type="AlphaFoldDB" id="A0A1I7B879"/>
<reference evidence="2" key="1">
    <citation type="submission" date="2016-10" db="EMBL/GenBank/DDBJ databases">
        <authorList>
            <person name="Varghese N."/>
            <person name="Submissions S."/>
        </authorList>
    </citation>
    <scope>NUCLEOTIDE SEQUENCE [LARGE SCALE GENOMIC DNA]</scope>
    <source>
        <strain evidence="2">DSM 17465</strain>
    </source>
</reference>
<dbReference type="RefSeq" id="WP_054783083.1">
    <property type="nucleotide sequence ID" value="NZ_FPBD01000003.1"/>
</dbReference>
<organism evidence="1 2">
    <name type="scientific">Pseudovibrio denitrificans</name>
    <dbReference type="NCBI Taxonomy" id="258256"/>
    <lineage>
        <taxon>Bacteria</taxon>
        <taxon>Pseudomonadati</taxon>
        <taxon>Pseudomonadota</taxon>
        <taxon>Alphaproteobacteria</taxon>
        <taxon>Hyphomicrobiales</taxon>
        <taxon>Stappiaceae</taxon>
        <taxon>Pseudovibrio</taxon>
    </lineage>
</organism>
<sequence>MTSVSLSNFQTIATNTASSQKLTVEGGDIYPRLASTSVKGRFVSWLALQGNLDSQKAADQGAFRTALQDKYGATLGTQAYEKACNACGFTAGQNHSLTSRQIITGVHYADEKLNSDPLAALISEHEVSAAKYAASSSNGTGLDEDTAAFVAKVDAKAAIPENHDIASVLPENLLTGNFSVPDNEIRQAAVDTLDVITQFISEKYTPEIAETVEGRIVEAGLFDELLAEQVDPSNSVELRETISIFIDAIWEEAQRVHIETLL</sequence>